<evidence type="ECO:0000313" key="4">
    <source>
        <dbReference type="Proteomes" id="UP000669605"/>
    </source>
</evidence>
<comment type="similarity">
    <text evidence="1">Belongs to the metallo-dependent hydrolases superfamily. TatD-type hydrolase family.</text>
</comment>
<evidence type="ECO:0000256" key="1">
    <source>
        <dbReference type="ARBA" id="ARBA00009275"/>
    </source>
</evidence>
<dbReference type="CDD" id="cd01310">
    <property type="entry name" value="TatD_DNAse"/>
    <property type="match status" value="1"/>
</dbReference>
<dbReference type="PANTHER" id="PTHR46124">
    <property type="entry name" value="D-AMINOACYL-TRNA DEACYLASE"/>
    <property type="match status" value="1"/>
</dbReference>
<evidence type="ECO:0000313" key="3">
    <source>
        <dbReference type="EMBL" id="NMH17213.1"/>
    </source>
</evidence>
<name>A0ABX1QMS9_9PROT</name>
<proteinExistence type="inferred from homology"/>
<organism evidence="3 4">
    <name type="scientific">Tepidiphilus baoligensis</name>
    <dbReference type="NCBI Taxonomy" id="2698687"/>
    <lineage>
        <taxon>Bacteria</taxon>
        <taxon>Pseudomonadati</taxon>
        <taxon>Pseudomonadota</taxon>
        <taxon>Hydrogenophilia</taxon>
        <taxon>Hydrogenophilales</taxon>
        <taxon>Hydrogenophilaceae</taxon>
        <taxon>Tepidiphilus</taxon>
    </lineage>
</organism>
<accession>A0ABX1QMS9</accession>
<keyword evidence="2" id="KW-0378">Hydrolase</keyword>
<dbReference type="PIRSF" id="PIRSF005902">
    <property type="entry name" value="DNase_TatD"/>
    <property type="match status" value="1"/>
</dbReference>
<dbReference type="EMBL" id="JAAAUB010000013">
    <property type="protein sequence ID" value="NMH17213.1"/>
    <property type="molecule type" value="Genomic_DNA"/>
</dbReference>
<dbReference type="PANTHER" id="PTHR46124:SF2">
    <property type="entry name" value="D-AMINOACYL-TRNA DEACYLASE"/>
    <property type="match status" value="1"/>
</dbReference>
<dbReference type="Pfam" id="PF01026">
    <property type="entry name" value="TatD_DNase"/>
    <property type="match status" value="1"/>
</dbReference>
<dbReference type="SUPFAM" id="SSF51556">
    <property type="entry name" value="Metallo-dependent hydrolases"/>
    <property type="match status" value="1"/>
</dbReference>
<dbReference type="PROSITE" id="PS01091">
    <property type="entry name" value="TATD_3"/>
    <property type="match status" value="1"/>
</dbReference>
<dbReference type="InterPro" id="IPR032466">
    <property type="entry name" value="Metal_Hydrolase"/>
</dbReference>
<sequence length="269" mass="29460">MLIDTHLHWDAEEYDADRGALLAEARACGVGLFVVPGVEPARFARQAEKCRDVPEARLAWGVHPLYVAQAQRHAEALAGAPLDAPAARAAVMAQLESWIESHPCVAIGEIGLDRFVAAPALEVQRPWFEAQLRLAQQLGLPVVLHVRRAVEDVLQSLAKHRVVGGILHAFNGSFAQAERALRLGFALGFGGAMSYEGSRQVRRLAAELPWESIVLETDGPDIPPAWARDRRTVPADLARYAEILAELRGCTIAEVIERTGENARRVLRL</sequence>
<dbReference type="PROSITE" id="PS01090">
    <property type="entry name" value="TATD_2"/>
    <property type="match status" value="1"/>
</dbReference>
<keyword evidence="4" id="KW-1185">Reference proteome</keyword>
<reference evidence="3 4" key="1">
    <citation type="journal article" date="2020" name="Curr. Microbiol.">
        <title>Tepidiphilus baoligensis sp. nov., a Novel Bacterium of the Family Hydrogenophilaceae Isolated from an Oil Reservoir.</title>
        <authorList>
            <person name="Zhang X."/>
            <person name="Wang G."/>
            <person name="Ma X."/>
            <person name="Yu J."/>
            <person name="You J."/>
            <person name="Xue Y."/>
            <person name="Ma Y."/>
        </authorList>
    </citation>
    <scope>NUCLEOTIDE SEQUENCE [LARGE SCALE GENOMIC DNA]</scope>
    <source>
        <strain evidence="3 4">B18-69</strain>
    </source>
</reference>
<comment type="caution">
    <text evidence="3">The sequence shown here is derived from an EMBL/GenBank/DDBJ whole genome shotgun (WGS) entry which is preliminary data.</text>
</comment>
<dbReference type="Gene3D" id="3.20.20.140">
    <property type="entry name" value="Metal-dependent hydrolases"/>
    <property type="match status" value="1"/>
</dbReference>
<dbReference type="RefSeq" id="WP_169116280.1">
    <property type="nucleotide sequence ID" value="NZ_JAAAUB010000013.1"/>
</dbReference>
<evidence type="ECO:0000256" key="2">
    <source>
        <dbReference type="ARBA" id="ARBA00022801"/>
    </source>
</evidence>
<protein>
    <submittedName>
        <fullName evidence="3">TatD family deoxyribonuclease</fullName>
    </submittedName>
</protein>
<dbReference type="InterPro" id="IPR001130">
    <property type="entry name" value="TatD-like"/>
</dbReference>
<dbReference type="Proteomes" id="UP000669605">
    <property type="component" value="Unassembled WGS sequence"/>
</dbReference>
<dbReference type="InterPro" id="IPR018228">
    <property type="entry name" value="DNase_TatD-rel_CS"/>
</dbReference>
<gene>
    <name evidence="3" type="ORF">GV368_08910</name>
</gene>